<dbReference type="Gene3D" id="3.40.50.2300">
    <property type="match status" value="2"/>
</dbReference>
<reference evidence="5 6" key="1">
    <citation type="submission" date="2020-08" db="EMBL/GenBank/DDBJ databases">
        <title>Genomic Encyclopedia of Type Strains, Phase III (KMG-III): the genomes of soil and plant-associated and newly described type strains.</title>
        <authorList>
            <person name="Whitman W."/>
        </authorList>
    </citation>
    <scope>NUCLEOTIDE SEQUENCE [LARGE SCALE GENOMIC DNA]</scope>
    <source>
        <strain evidence="5 6">CECT 5831</strain>
    </source>
</reference>
<dbReference type="AlphaFoldDB" id="A0A839TTA2"/>
<keyword evidence="2 3" id="KW-0732">Signal</keyword>
<evidence type="ECO:0000259" key="4">
    <source>
        <dbReference type="Pfam" id="PF13458"/>
    </source>
</evidence>
<dbReference type="InterPro" id="IPR028082">
    <property type="entry name" value="Peripla_BP_I"/>
</dbReference>
<dbReference type="SUPFAM" id="SSF53822">
    <property type="entry name" value="Periplasmic binding protein-like I"/>
    <property type="match status" value="1"/>
</dbReference>
<dbReference type="Pfam" id="PF13458">
    <property type="entry name" value="Peripla_BP_6"/>
    <property type="match status" value="1"/>
</dbReference>
<dbReference type="Proteomes" id="UP000517523">
    <property type="component" value="Unassembled WGS sequence"/>
</dbReference>
<dbReference type="RefSeq" id="WP_183584218.1">
    <property type="nucleotide sequence ID" value="NZ_JACHXJ010000004.1"/>
</dbReference>
<dbReference type="PANTHER" id="PTHR47151:SF2">
    <property type="entry name" value="AMINO ACID BINDING PROTEIN"/>
    <property type="match status" value="1"/>
</dbReference>
<dbReference type="InterPro" id="IPR028081">
    <property type="entry name" value="Leu-bd"/>
</dbReference>
<comment type="similarity">
    <text evidence="1">Belongs to the leucine-binding protein family.</text>
</comment>
<feature type="signal peptide" evidence="3">
    <location>
        <begin position="1"/>
        <end position="22"/>
    </location>
</feature>
<evidence type="ECO:0000313" key="6">
    <source>
        <dbReference type="Proteomes" id="UP000517523"/>
    </source>
</evidence>
<gene>
    <name evidence="5" type="ORF">FHS19_004761</name>
</gene>
<proteinExistence type="inferred from homology"/>
<feature type="chain" id="PRO_5039167301" evidence="3">
    <location>
        <begin position="23"/>
        <end position="403"/>
    </location>
</feature>
<evidence type="ECO:0000256" key="2">
    <source>
        <dbReference type="ARBA" id="ARBA00022729"/>
    </source>
</evidence>
<dbReference type="PROSITE" id="PS51257">
    <property type="entry name" value="PROKAR_LIPOPROTEIN"/>
    <property type="match status" value="1"/>
</dbReference>
<dbReference type="EMBL" id="JACHXJ010000004">
    <property type="protein sequence ID" value="MBB3130056.1"/>
    <property type="molecule type" value="Genomic_DNA"/>
</dbReference>
<dbReference type="PANTHER" id="PTHR47151">
    <property type="entry name" value="LEU/ILE/VAL-BINDING ABC TRANSPORTER SUBUNIT"/>
    <property type="match status" value="1"/>
</dbReference>
<protein>
    <submittedName>
        <fullName evidence="5">Branched-chain amino acid transport system substrate-binding protein</fullName>
    </submittedName>
</protein>
<organism evidence="5 6">
    <name type="scientific">Paenibacillus rhizosphaerae</name>
    <dbReference type="NCBI Taxonomy" id="297318"/>
    <lineage>
        <taxon>Bacteria</taxon>
        <taxon>Bacillati</taxon>
        <taxon>Bacillota</taxon>
        <taxon>Bacilli</taxon>
        <taxon>Bacillales</taxon>
        <taxon>Paenibacillaceae</taxon>
        <taxon>Paenibacillus</taxon>
    </lineage>
</organism>
<sequence>MKKWKKGLGAVMVTVLGASLLAGCGSSGKNSSAASGSEGAGGDLTVIKIASQSPLSGSSSAYGESIKLGGQMALEERKDEFKKLGFDLQFVPYDDQGDSKKGVANAELIGADKSVMAVLGHFNSGVSIPSSVVYEKYSIPMVSPGSTATDLTDRKLKSVNRVVARDDFQGPAGAEYAVKTVGAKNIFIIQDQTAYGKGIADSFQNAAKELGANIVGYEGITVGEKDFSGVLNQVLSKKPDFIYFGVLYNEGGLIVKQAREKGIDVPIMGGDGIDSSGMVDVAGDKLTNVAYSSVATDIIKSNKEWADKYHQKFGKNPENYAVYSYDAMNVILNALTKAIDANGGKVPAREKVRDAIRTTTDYQGIATKVSFDDKGDNKYAKVFIYKYDGPQYPGSMISEVEPK</sequence>
<evidence type="ECO:0000256" key="1">
    <source>
        <dbReference type="ARBA" id="ARBA00010062"/>
    </source>
</evidence>
<evidence type="ECO:0000313" key="5">
    <source>
        <dbReference type="EMBL" id="MBB3130056.1"/>
    </source>
</evidence>
<dbReference type="CDD" id="cd06342">
    <property type="entry name" value="PBP1_ABC_LIVBP-like"/>
    <property type="match status" value="1"/>
</dbReference>
<feature type="domain" description="Leucine-binding protein" evidence="4">
    <location>
        <begin position="47"/>
        <end position="388"/>
    </location>
</feature>
<evidence type="ECO:0000256" key="3">
    <source>
        <dbReference type="SAM" id="SignalP"/>
    </source>
</evidence>
<name>A0A839TTA2_9BACL</name>
<accession>A0A839TTA2</accession>
<comment type="caution">
    <text evidence="5">The sequence shown here is derived from an EMBL/GenBank/DDBJ whole genome shotgun (WGS) entry which is preliminary data.</text>
</comment>